<feature type="domain" description="EamA" evidence="6">
    <location>
        <begin position="70"/>
        <end position="207"/>
    </location>
</feature>
<comment type="caution">
    <text evidence="7">The sequence shown here is derived from an EMBL/GenBank/DDBJ whole genome shotgun (WGS) entry which is preliminary data.</text>
</comment>
<comment type="subcellular location">
    <subcellularLocation>
        <location evidence="1">Membrane</location>
        <topology evidence="1">Multi-pass membrane protein</topology>
    </subcellularLocation>
</comment>
<evidence type="ECO:0000259" key="6">
    <source>
        <dbReference type="Pfam" id="PF00892"/>
    </source>
</evidence>
<protein>
    <submittedName>
        <fullName evidence="7">EamA-like transporter family-domain-containing protein</fullName>
    </submittedName>
</protein>
<reference evidence="7" key="1">
    <citation type="submission" date="2020-11" db="EMBL/GenBank/DDBJ databases">
        <authorList>
            <consortium name="DOE Joint Genome Institute"/>
            <person name="Ahrendt S."/>
            <person name="Riley R."/>
            <person name="Andreopoulos W."/>
            <person name="Labutti K."/>
            <person name="Pangilinan J."/>
            <person name="Ruiz-Duenas F.J."/>
            <person name="Barrasa J.M."/>
            <person name="Sanchez-Garcia M."/>
            <person name="Camarero S."/>
            <person name="Miyauchi S."/>
            <person name="Serrano A."/>
            <person name="Linde D."/>
            <person name="Babiker R."/>
            <person name="Drula E."/>
            <person name="Ayuso-Fernandez I."/>
            <person name="Pacheco R."/>
            <person name="Padilla G."/>
            <person name="Ferreira P."/>
            <person name="Barriuso J."/>
            <person name="Kellner H."/>
            <person name="Castanera R."/>
            <person name="Alfaro M."/>
            <person name="Ramirez L."/>
            <person name="Pisabarro A.G."/>
            <person name="Kuo A."/>
            <person name="Tritt A."/>
            <person name="Lipzen A."/>
            <person name="He G."/>
            <person name="Yan M."/>
            <person name="Ng V."/>
            <person name="Cullen D."/>
            <person name="Martin F."/>
            <person name="Rosso M.-N."/>
            <person name="Henrissat B."/>
            <person name="Hibbett D."/>
            <person name="Martinez A.T."/>
            <person name="Grigoriev I.V."/>
        </authorList>
    </citation>
    <scope>NUCLEOTIDE SEQUENCE</scope>
    <source>
        <strain evidence="7">CBS 247.69</strain>
    </source>
</reference>
<organism evidence="7 8">
    <name type="scientific">Collybia nuda</name>
    <dbReference type="NCBI Taxonomy" id="64659"/>
    <lineage>
        <taxon>Eukaryota</taxon>
        <taxon>Fungi</taxon>
        <taxon>Dikarya</taxon>
        <taxon>Basidiomycota</taxon>
        <taxon>Agaricomycotina</taxon>
        <taxon>Agaricomycetes</taxon>
        <taxon>Agaricomycetidae</taxon>
        <taxon>Agaricales</taxon>
        <taxon>Tricholomatineae</taxon>
        <taxon>Clitocybaceae</taxon>
        <taxon>Collybia</taxon>
    </lineage>
</organism>
<keyword evidence="3 5" id="KW-1133">Transmembrane helix</keyword>
<evidence type="ECO:0000256" key="1">
    <source>
        <dbReference type="ARBA" id="ARBA00004141"/>
    </source>
</evidence>
<dbReference type="EMBL" id="MU150236">
    <property type="protein sequence ID" value="KAF9467669.1"/>
    <property type="molecule type" value="Genomic_DNA"/>
</dbReference>
<feature type="transmembrane region" description="Helical" evidence="5">
    <location>
        <begin position="256"/>
        <end position="278"/>
    </location>
</feature>
<evidence type="ECO:0000313" key="8">
    <source>
        <dbReference type="Proteomes" id="UP000807353"/>
    </source>
</evidence>
<name>A0A9P5YFF9_9AGAR</name>
<dbReference type="SUPFAM" id="SSF103481">
    <property type="entry name" value="Multidrug resistance efflux transporter EmrE"/>
    <property type="match status" value="2"/>
</dbReference>
<evidence type="ECO:0000256" key="5">
    <source>
        <dbReference type="SAM" id="Phobius"/>
    </source>
</evidence>
<dbReference type="AlphaFoldDB" id="A0A9P5YFF9"/>
<feature type="transmembrane region" description="Helical" evidence="5">
    <location>
        <begin position="134"/>
        <end position="155"/>
    </location>
</feature>
<evidence type="ECO:0000256" key="4">
    <source>
        <dbReference type="ARBA" id="ARBA00023136"/>
    </source>
</evidence>
<keyword evidence="8" id="KW-1185">Reference proteome</keyword>
<dbReference type="GO" id="GO:0016020">
    <property type="term" value="C:membrane"/>
    <property type="evidence" value="ECO:0007669"/>
    <property type="project" value="UniProtKB-SubCell"/>
</dbReference>
<feature type="transmembrane region" description="Helical" evidence="5">
    <location>
        <begin position="353"/>
        <end position="370"/>
    </location>
</feature>
<feature type="transmembrane region" description="Helical" evidence="5">
    <location>
        <begin position="193"/>
        <end position="214"/>
    </location>
</feature>
<sequence>MTITNSASKNGYVALAPTPTDSVLPHSTGDPGTPTGAVYLANDNSFEVGEKKSIWRAYLGKVKGAVESNIGLLFVTASMAFFAMMDAAVKRLHNIDPPVSTLQLVAVRMGITYICCVIYMFATSVPDPFLGPKGIRLLLAFRGLAGFFSLFGMYYSLQFLSLSDATVITFLVPFCTGIAGALFLKENFTKKQAFASLLSFGGVILIARPVFLFGDESYKLQSDSNGISPVLSEKGTPTERLVAVGLGWLLWYTYRVLIFFSSAGLIGVCGATGAYTSLRAIGKRAHTLHSIMSFSIACLLISGPAMLATNTPFVMPSKSEWLALFFMMGIFGFFAQVFLAMGLQRETAGRGSMAAYTQIIFATIIERIFFKTVPSTLSVIGTLVIMSSALYVAVTKEQPQKTETSAMSLGTIREDSLEEGLLERIRHEDVSNHLPLRT</sequence>
<keyword evidence="2 5" id="KW-0812">Transmembrane</keyword>
<feature type="transmembrane region" description="Helical" evidence="5">
    <location>
        <begin position="70"/>
        <end position="89"/>
    </location>
</feature>
<dbReference type="OrthoDB" id="306876at2759"/>
<proteinExistence type="predicted"/>
<accession>A0A9P5YFF9</accession>
<evidence type="ECO:0000313" key="7">
    <source>
        <dbReference type="EMBL" id="KAF9467669.1"/>
    </source>
</evidence>
<feature type="domain" description="EamA" evidence="6">
    <location>
        <begin position="265"/>
        <end position="392"/>
    </location>
</feature>
<dbReference type="Proteomes" id="UP000807353">
    <property type="component" value="Unassembled WGS sequence"/>
</dbReference>
<dbReference type="PANTHER" id="PTHR22911:SF6">
    <property type="entry name" value="SOLUTE CARRIER FAMILY 35 MEMBER G1"/>
    <property type="match status" value="1"/>
</dbReference>
<evidence type="ECO:0000256" key="2">
    <source>
        <dbReference type="ARBA" id="ARBA00022692"/>
    </source>
</evidence>
<feature type="transmembrane region" description="Helical" evidence="5">
    <location>
        <begin position="290"/>
        <end position="309"/>
    </location>
</feature>
<dbReference type="InterPro" id="IPR000620">
    <property type="entry name" value="EamA_dom"/>
</dbReference>
<keyword evidence="4 5" id="KW-0472">Membrane</keyword>
<gene>
    <name evidence="7" type="ORF">BDZ94DRAFT_1305291</name>
</gene>
<feature type="transmembrane region" description="Helical" evidence="5">
    <location>
        <begin position="376"/>
        <end position="394"/>
    </location>
</feature>
<dbReference type="InterPro" id="IPR037185">
    <property type="entry name" value="EmrE-like"/>
</dbReference>
<feature type="transmembrane region" description="Helical" evidence="5">
    <location>
        <begin position="321"/>
        <end position="341"/>
    </location>
</feature>
<feature type="transmembrane region" description="Helical" evidence="5">
    <location>
        <begin position="101"/>
        <end position="122"/>
    </location>
</feature>
<dbReference type="Pfam" id="PF00892">
    <property type="entry name" value="EamA"/>
    <property type="match status" value="2"/>
</dbReference>
<feature type="transmembrane region" description="Helical" evidence="5">
    <location>
        <begin position="167"/>
        <end position="184"/>
    </location>
</feature>
<dbReference type="PANTHER" id="PTHR22911">
    <property type="entry name" value="ACYL-MALONYL CONDENSING ENZYME-RELATED"/>
    <property type="match status" value="1"/>
</dbReference>
<evidence type="ECO:0000256" key="3">
    <source>
        <dbReference type="ARBA" id="ARBA00022989"/>
    </source>
</evidence>